<feature type="transmembrane region" description="Helical" evidence="2">
    <location>
        <begin position="532"/>
        <end position="554"/>
    </location>
</feature>
<dbReference type="AlphaFoldDB" id="A0A2A9NT39"/>
<keyword evidence="4" id="KW-1185">Reference proteome</keyword>
<evidence type="ECO:0000256" key="1">
    <source>
        <dbReference type="SAM" id="MobiDB-lite"/>
    </source>
</evidence>
<reference evidence="3 4" key="1">
    <citation type="submission" date="2014-02" db="EMBL/GenBank/DDBJ databases">
        <title>Transposable element dynamics among asymbiotic and ectomycorrhizal Amanita fungi.</title>
        <authorList>
            <consortium name="DOE Joint Genome Institute"/>
            <person name="Hess J."/>
            <person name="Skrede I."/>
            <person name="Wolfe B."/>
            <person name="LaButti K."/>
            <person name="Ohm R.A."/>
            <person name="Grigoriev I.V."/>
            <person name="Pringle A."/>
        </authorList>
    </citation>
    <scope>NUCLEOTIDE SEQUENCE [LARGE SCALE GENOMIC DNA]</scope>
    <source>
        <strain evidence="3 4">SKay4041</strain>
    </source>
</reference>
<evidence type="ECO:0000313" key="3">
    <source>
        <dbReference type="EMBL" id="PFH50823.1"/>
    </source>
</evidence>
<sequence length="637" mass="70277">MGRLSRLSPESHHSAFLFVWIDARSKFWITLVVFVQSSILVLLITFFVVTSTHPLPLPDFLARRVRDHPQTTTLIVTVVASLIAWISSFFFAEAIRFTMNIHLSFSTISLQTMSAFTHISRGDLVFKGFKSGHLYISVLVAIAALLQTAALTAVFTPSVIVLPYPMEGQELDITNPKFVDILGPFQRDWSIEPALQPDTRYTVAPAVLSSGDTSVRAALDMPNFFTFNNYSYIESTCGILPSTLSPIPNALPGTNSSRPFLPTSLMITKTKKYNGLKSNYTMIQQGYTPTVKCRPGDLPMTVTYSVEYARLSANVTCPDDAYAYVYQTVGVSKSAILGFSCPVSTMAYPYANGLPAEYDIFLKGYGELYSYIPGYICRVNSDVTAISVSYSSPSAVYSVSNSTVPNLVTCKTLPQAPVPVPRLGFEATNMFLRQVVNGQNINYNSIGNVISAFYLKRTNEPDFFGTIWESYIKGSLQFASTLMRTNVTSTENPNGFVGNGTIPIPLRHINGTYNVGTIGWIQGQGLAHRVTFLAPLMIITLSLIIIIWGFIRLVSIDKDGKMSYYDPMSMPHFVPSSGKDEVYVLSTERRNYKVSSLGGGRFQVTEHDQSSAGPSNEAKLRPTSSQLEAPVKEYVLL</sequence>
<dbReference type="EMBL" id="KZ301996">
    <property type="protein sequence ID" value="PFH50823.1"/>
    <property type="molecule type" value="Genomic_DNA"/>
</dbReference>
<keyword evidence="2" id="KW-1133">Transmembrane helix</keyword>
<name>A0A2A9NT39_9AGAR</name>
<accession>A0A2A9NT39</accession>
<feature type="transmembrane region" description="Helical" evidence="2">
    <location>
        <begin position="71"/>
        <end position="92"/>
    </location>
</feature>
<evidence type="ECO:0000256" key="2">
    <source>
        <dbReference type="SAM" id="Phobius"/>
    </source>
</evidence>
<dbReference type="STRING" id="703135.A0A2A9NT39"/>
<dbReference type="OrthoDB" id="3351168at2759"/>
<evidence type="ECO:0000313" key="4">
    <source>
        <dbReference type="Proteomes" id="UP000242287"/>
    </source>
</evidence>
<feature type="transmembrane region" description="Helical" evidence="2">
    <location>
        <begin position="134"/>
        <end position="155"/>
    </location>
</feature>
<keyword evidence="2" id="KW-0472">Membrane</keyword>
<feature type="region of interest" description="Disordered" evidence="1">
    <location>
        <begin position="605"/>
        <end position="625"/>
    </location>
</feature>
<proteinExistence type="predicted"/>
<keyword evidence="2" id="KW-0812">Transmembrane</keyword>
<dbReference type="Proteomes" id="UP000242287">
    <property type="component" value="Unassembled WGS sequence"/>
</dbReference>
<protein>
    <submittedName>
        <fullName evidence="3">Uncharacterized protein</fullName>
    </submittedName>
</protein>
<gene>
    <name evidence="3" type="ORF">AMATHDRAFT_85486</name>
</gene>
<organism evidence="3 4">
    <name type="scientific">Amanita thiersii Skay4041</name>
    <dbReference type="NCBI Taxonomy" id="703135"/>
    <lineage>
        <taxon>Eukaryota</taxon>
        <taxon>Fungi</taxon>
        <taxon>Dikarya</taxon>
        <taxon>Basidiomycota</taxon>
        <taxon>Agaricomycotina</taxon>
        <taxon>Agaricomycetes</taxon>
        <taxon>Agaricomycetidae</taxon>
        <taxon>Agaricales</taxon>
        <taxon>Pluteineae</taxon>
        <taxon>Amanitaceae</taxon>
        <taxon>Amanita</taxon>
    </lineage>
</organism>
<feature type="transmembrane region" description="Helical" evidence="2">
    <location>
        <begin position="27"/>
        <end position="51"/>
    </location>
</feature>